<keyword evidence="2 4" id="KW-0472">Membrane</keyword>
<gene>
    <name evidence="8" type="ORF">ACFOKA_03715</name>
</gene>
<feature type="transmembrane region" description="Helical" evidence="5">
    <location>
        <begin position="61"/>
        <end position="79"/>
    </location>
</feature>
<keyword evidence="5" id="KW-1133">Transmembrane helix</keyword>
<dbReference type="RefSeq" id="WP_194212194.1">
    <property type="nucleotide sequence ID" value="NZ_CP061205.1"/>
</dbReference>
<evidence type="ECO:0000313" key="9">
    <source>
        <dbReference type="Proteomes" id="UP001595444"/>
    </source>
</evidence>
<feature type="signal peptide" evidence="6">
    <location>
        <begin position="1"/>
        <end position="19"/>
    </location>
</feature>
<keyword evidence="3" id="KW-0998">Cell outer membrane</keyword>
<evidence type="ECO:0000259" key="7">
    <source>
        <dbReference type="PROSITE" id="PS51123"/>
    </source>
</evidence>
<keyword evidence="5" id="KW-0812">Transmembrane</keyword>
<evidence type="ECO:0000256" key="6">
    <source>
        <dbReference type="SAM" id="SignalP"/>
    </source>
</evidence>
<dbReference type="InterPro" id="IPR006664">
    <property type="entry name" value="OMP_bac"/>
</dbReference>
<dbReference type="PROSITE" id="PS51123">
    <property type="entry name" value="OMPA_2"/>
    <property type="match status" value="1"/>
</dbReference>
<dbReference type="Pfam" id="PF00691">
    <property type="entry name" value="OmpA"/>
    <property type="match status" value="1"/>
</dbReference>
<evidence type="ECO:0000256" key="2">
    <source>
        <dbReference type="ARBA" id="ARBA00023136"/>
    </source>
</evidence>
<comment type="caution">
    <text evidence="8">The sequence shown here is derived from an EMBL/GenBank/DDBJ whole genome shotgun (WGS) entry which is preliminary data.</text>
</comment>
<dbReference type="Gene3D" id="3.30.1330.60">
    <property type="entry name" value="OmpA-like domain"/>
    <property type="match status" value="1"/>
</dbReference>
<evidence type="ECO:0000256" key="5">
    <source>
        <dbReference type="SAM" id="Phobius"/>
    </source>
</evidence>
<dbReference type="InterPro" id="IPR050330">
    <property type="entry name" value="Bact_OuterMem_StrucFunc"/>
</dbReference>
<organism evidence="8 9">
    <name type="scientific">Kordiimonas pumila</name>
    <dbReference type="NCBI Taxonomy" id="2161677"/>
    <lineage>
        <taxon>Bacteria</taxon>
        <taxon>Pseudomonadati</taxon>
        <taxon>Pseudomonadota</taxon>
        <taxon>Alphaproteobacteria</taxon>
        <taxon>Kordiimonadales</taxon>
        <taxon>Kordiimonadaceae</taxon>
        <taxon>Kordiimonas</taxon>
    </lineage>
</organism>
<dbReference type="PRINTS" id="PR01021">
    <property type="entry name" value="OMPADOMAIN"/>
</dbReference>
<feature type="chain" id="PRO_5045219476" evidence="6">
    <location>
        <begin position="20"/>
        <end position="219"/>
    </location>
</feature>
<evidence type="ECO:0000256" key="1">
    <source>
        <dbReference type="ARBA" id="ARBA00004442"/>
    </source>
</evidence>
<dbReference type="InterPro" id="IPR006665">
    <property type="entry name" value="OmpA-like"/>
</dbReference>
<dbReference type="PRINTS" id="PR01023">
    <property type="entry name" value="NAFLGMOTY"/>
</dbReference>
<dbReference type="PANTHER" id="PTHR30329:SF21">
    <property type="entry name" value="LIPOPROTEIN YIAD-RELATED"/>
    <property type="match status" value="1"/>
</dbReference>
<feature type="transmembrane region" description="Helical" evidence="5">
    <location>
        <begin position="35"/>
        <end position="54"/>
    </location>
</feature>
<protein>
    <submittedName>
        <fullName evidence="8">OmpA family protein</fullName>
    </submittedName>
</protein>
<dbReference type="InterPro" id="IPR006690">
    <property type="entry name" value="OMPA-like_CS"/>
</dbReference>
<evidence type="ECO:0000256" key="3">
    <source>
        <dbReference type="ARBA" id="ARBA00023237"/>
    </source>
</evidence>
<dbReference type="Pfam" id="PF13441">
    <property type="entry name" value="Gly-zipper_YMGG"/>
    <property type="match status" value="1"/>
</dbReference>
<dbReference type="Proteomes" id="UP001595444">
    <property type="component" value="Unassembled WGS sequence"/>
</dbReference>
<dbReference type="PROSITE" id="PS01068">
    <property type="entry name" value="OMPA_1"/>
    <property type="match status" value="1"/>
</dbReference>
<dbReference type="SUPFAM" id="SSF103088">
    <property type="entry name" value="OmpA-like"/>
    <property type="match status" value="1"/>
</dbReference>
<comment type="subcellular location">
    <subcellularLocation>
        <location evidence="1">Cell outer membrane</location>
    </subcellularLocation>
</comment>
<dbReference type="CDD" id="cd07185">
    <property type="entry name" value="OmpA_C-like"/>
    <property type="match status" value="1"/>
</dbReference>
<dbReference type="EMBL" id="JBHRSL010000002">
    <property type="protein sequence ID" value="MFC3051009.1"/>
    <property type="molecule type" value="Genomic_DNA"/>
</dbReference>
<feature type="domain" description="OmpA-like" evidence="7">
    <location>
        <begin position="101"/>
        <end position="218"/>
    </location>
</feature>
<dbReference type="InterPro" id="IPR027367">
    <property type="entry name" value="Gly-zipper_YMGG"/>
</dbReference>
<reference evidence="9" key="1">
    <citation type="journal article" date="2019" name="Int. J. Syst. Evol. Microbiol.">
        <title>The Global Catalogue of Microorganisms (GCM) 10K type strain sequencing project: providing services to taxonomists for standard genome sequencing and annotation.</title>
        <authorList>
            <consortium name="The Broad Institute Genomics Platform"/>
            <consortium name="The Broad Institute Genome Sequencing Center for Infectious Disease"/>
            <person name="Wu L."/>
            <person name="Ma J."/>
        </authorList>
    </citation>
    <scope>NUCLEOTIDE SEQUENCE [LARGE SCALE GENOMIC DNA]</scope>
    <source>
        <strain evidence="9">KCTC 62164</strain>
    </source>
</reference>
<proteinExistence type="predicted"/>
<keyword evidence="9" id="KW-1185">Reference proteome</keyword>
<accession>A0ABV7D1U6</accession>
<name>A0ABV7D1U6_9PROT</name>
<evidence type="ECO:0000313" key="8">
    <source>
        <dbReference type="EMBL" id="MFC3051009.1"/>
    </source>
</evidence>
<dbReference type="PANTHER" id="PTHR30329">
    <property type="entry name" value="STATOR ELEMENT OF FLAGELLAR MOTOR COMPLEX"/>
    <property type="match status" value="1"/>
</dbReference>
<evidence type="ECO:0000256" key="4">
    <source>
        <dbReference type="PROSITE-ProRule" id="PRU00473"/>
    </source>
</evidence>
<dbReference type="InterPro" id="IPR036737">
    <property type="entry name" value="OmpA-like_sf"/>
</dbReference>
<sequence length="219" mass="23022">MKNTRSTALLVASVFALHACTTDPYTGEKKISKTAVGAMIGAAAGAAGGAIVGGSNKRKSILIGAGIGTLVGGGVGLYMDQQEKKLRKQLEGTGVQVVRDGDNIILSMPGDVTFDTNSSVVKSQFNDVLHSVSLVLNEYEKTYVDVLGHTDSIGSAEYNMTLSQQRAQSVANILASNKILPERMIIRGVGESYPIASNDTPSGRALNRRVEIALTPVVE</sequence>
<keyword evidence="6" id="KW-0732">Signal</keyword>